<feature type="region of interest" description="Disordered" evidence="1">
    <location>
        <begin position="1"/>
        <end position="115"/>
    </location>
</feature>
<dbReference type="AlphaFoldDB" id="A0AA88S6W9"/>
<evidence type="ECO:0000259" key="3">
    <source>
        <dbReference type="Pfam" id="PF23403"/>
    </source>
</evidence>
<feature type="compositionally biased region" description="Polar residues" evidence="1">
    <location>
        <begin position="401"/>
        <end position="419"/>
    </location>
</feature>
<dbReference type="PANTHER" id="PTHR33836:SF7">
    <property type="entry name" value="LOW-TEMPERATURE-INDUCED PROTEIN"/>
    <property type="match status" value="1"/>
</dbReference>
<feature type="domain" description="LTI65/LTI78 PGEED repeat" evidence="2">
    <location>
        <begin position="265"/>
        <end position="295"/>
    </location>
</feature>
<dbReference type="Pfam" id="PF23399">
    <property type="entry name" value="LTI65_PGEED"/>
    <property type="match status" value="1"/>
</dbReference>
<feature type="compositionally biased region" description="Basic and acidic residues" evidence="1">
    <location>
        <begin position="1"/>
        <end position="18"/>
    </location>
</feature>
<feature type="compositionally biased region" description="Acidic residues" evidence="1">
    <location>
        <begin position="102"/>
        <end position="112"/>
    </location>
</feature>
<accession>A0AA88S6W9</accession>
<feature type="compositionally biased region" description="Polar residues" evidence="1">
    <location>
        <begin position="35"/>
        <end position="45"/>
    </location>
</feature>
<organism evidence="4 5">
    <name type="scientific">Escallonia rubra</name>
    <dbReference type="NCBI Taxonomy" id="112253"/>
    <lineage>
        <taxon>Eukaryota</taxon>
        <taxon>Viridiplantae</taxon>
        <taxon>Streptophyta</taxon>
        <taxon>Embryophyta</taxon>
        <taxon>Tracheophyta</taxon>
        <taxon>Spermatophyta</taxon>
        <taxon>Magnoliopsida</taxon>
        <taxon>eudicotyledons</taxon>
        <taxon>Gunneridae</taxon>
        <taxon>Pentapetalae</taxon>
        <taxon>asterids</taxon>
        <taxon>campanulids</taxon>
        <taxon>Escalloniales</taxon>
        <taxon>Escalloniaceae</taxon>
        <taxon>Escallonia</taxon>
    </lineage>
</organism>
<feature type="region of interest" description="Disordered" evidence="1">
    <location>
        <begin position="150"/>
        <end position="174"/>
    </location>
</feature>
<feature type="compositionally biased region" description="Low complexity" evidence="1">
    <location>
        <begin position="386"/>
        <end position="395"/>
    </location>
</feature>
<evidence type="ECO:0000313" key="5">
    <source>
        <dbReference type="Proteomes" id="UP001187471"/>
    </source>
</evidence>
<evidence type="ECO:0000256" key="1">
    <source>
        <dbReference type="SAM" id="MobiDB-lite"/>
    </source>
</evidence>
<feature type="compositionally biased region" description="Polar residues" evidence="1">
    <location>
        <begin position="163"/>
        <end position="173"/>
    </location>
</feature>
<gene>
    <name evidence="4" type="ORF">RJ640_015348</name>
</gene>
<dbReference type="PANTHER" id="PTHR33836">
    <property type="entry name" value="LOW-TEMPERATURE-INDUCED 65 KDA PROTEIN-RELATED"/>
    <property type="match status" value="1"/>
</dbReference>
<keyword evidence="5" id="KW-1185">Reference proteome</keyword>
<feature type="domain" description="LTI65/LTI78 N-terminal" evidence="3">
    <location>
        <begin position="56"/>
        <end position="122"/>
    </location>
</feature>
<evidence type="ECO:0000259" key="2">
    <source>
        <dbReference type="Pfam" id="PF23399"/>
    </source>
</evidence>
<reference evidence="4" key="1">
    <citation type="submission" date="2022-12" db="EMBL/GenBank/DDBJ databases">
        <title>Draft genome assemblies for two species of Escallonia (Escalloniales).</title>
        <authorList>
            <person name="Chanderbali A."/>
            <person name="Dervinis C."/>
            <person name="Anghel I."/>
            <person name="Soltis D."/>
            <person name="Soltis P."/>
            <person name="Zapata F."/>
        </authorList>
    </citation>
    <scope>NUCLEOTIDE SEQUENCE</scope>
    <source>
        <strain evidence="4">UCBG92.1500</strain>
        <tissue evidence="4">Leaf</tissue>
    </source>
</reference>
<evidence type="ECO:0000313" key="4">
    <source>
        <dbReference type="EMBL" id="KAK2993161.1"/>
    </source>
</evidence>
<dbReference type="Pfam" id="PF23403">
    <property type="entry name" value="LTI65_LTI78_N"/>
    <property type="match status" value="1"/>
</dbReference>
<dbReference type="InterPro" id="IPR056605">
    <property type="entry name" value="LTI65_LTI78_N"/>
</dbReference>
<feature type="compositionally biased region" description="Low complexity" evidence="1">
    <location>
        <begin position="357"/>
        <end position="371"/>
    </location>
</feature>
<dbReference type="GO" id="GO:0009737">
    <property type="term" value="P:response to abscisic acid"/>
    <property type="evidence" value="ECO:0007669"/>
    <property type="project" value="InterPro"/>
</dbReference>
<dbReference type="EMBL" id="JAVXUO010000340">
    <property type="protein sequence ID" value="KAK2993161.1"/>
    <property type="molecule type" value="Genomic_DNA"/>
</dbReference>
<feature type="compositionally biased region" description="Polar residues" evidence="1">
    <location>
        <begin position="323"/>
        <end position="356"/>
    </location>
</feature>
<dbReference type="Proteomes" id="UP001187471">
    <property type="component" value="Unassembled WGS sequence"/>
</dbReference>
<feature type="compositionally biased region" description="Basic residues" evidence="1">
    <location>
        <begin position="57"/>
        <end position="84"/>
    </location>
</feature>
<feature type="region of interest" description="Disordered" evidence="1">
    <location>
        <begin position="317"/>
        <end position="435"/>
    </location>
</feature>
<name>A0AA88S6W9_9ASTE</name>
<dbReference type="InterPro" id="IPR037491">
    <property type="entry name" value="LTI78/LTI65"/>
</dbReference>
<proteinExistence type="predicted"/>
<sequence>MAQLDPSRKFSENPKTPRSEPTSPTFEQLLLGDASTWSSSNSPTLGRNHDQEEDHNHHNRKSVLTKVKERAKKLRHSLSPKKKNGHEFHDGVTTPPWGVTLPDDEDDDEDPEYFGAPMYESELAPENYKETAKQHPREVHVASEKHVLTSSIKHGVLQKNEEPTSPNKTITETVSEKLGPAYTAVSEKLGPAYAAVSDATHSIASKIAGLTVATPDPTETGRNADPAVTTPRSADTKKQVGSAVEKLGRSWEIKEHGTSSPQTWDKGVSVKEYLMQKLEPGEDERALSQAISEAISPRRTPGDMGMVEKMREAVTSFLRPEESSNSGTKTSNLSSDIPISSKTQSSSHIPIFATNTSSSSDPQSISRIPISATNTRSSLHASRVPTSTASANSSSLISHIPVSTTRANSSSRLPISSNAHEVVEEENHGRTLQTN</sequence>
<feature type="region of interest" description="Disordered" evidence="1">
    <location>
        <begin position="214"/>
        <end position="240"/>
    </location>
</feature>
<feature type="compositionally biased region" description="Basic and acidic residues" evidence="1">
    <location>
        <begin position="47"/>
        <end position="56"/>
    </location>
</feature>
<dbReference type="InterPro" id="IPR057059">
    <property type="entry name" value="LTI65/LTI78_PGEED"/>
</dbReference>
<protein>
    <submittedName>
        <fullName evidence="4">Uncharacterized protein</fullName>
    </submittedName>
</protein>
<comment type="caution">
    <text evidence="4">The sequence shown here is derived from an EMBL/GenBank/DDBJ whole genome shotgun (WGS) entry which is preliminary data.</text>
</comment>